<keyword evidence="3" id="KW-1185">Reference proteome</keyword>
<name>A0A1S8A6T6_ROSNE</name>
<feature type="domain" description="Beta-glucuronidase C-terminal" evidence="1">
    <location>
        <begin position="1"/>
        <end position="91"/>
    </location>
</feature>
<reference evidence="2" key="1">
    <citation type="submission" date="2016-03" db="EMBL/GenBank/DDBJ databases">
        <title>Draft genome sequence of Rosellinia necatrix.</title>
        <authorList>
            <person name="Kanematsu S."/>
        </authorList>
    </citation>
    <scope>NUCLEOTIDE SEQUENCE [LARGE SCALE GENOMIC DNA]</scope>
    <source>
        <strain evidence="2">W97</strain>
    </source>
</reference>
<evidence type="ECO:0000259" key="1">
    <source>
        <dbReference type="Pfam" id="PF16862"/>
    </source>
</evidence>
<dbReference type="OrthoDB" id="2831684at2759"/>
<dbReference type="Proteomes" id="UP000054516">
    <property type="component" value="Unassembled WGS sequence"/>
</dbReference>
<sequence>MNYWNQTSSASARGSVTLNLEVPDDVTQITVYHLNSPLGAGAAADSITYGGSQWTHDSLGKEVKDVRRDTEMVGVVGGAASVTVASSEAVLVWL</sequence>
<evidence type="ECO:0000313" key="3">
    <source>
        <dbReference type="Proteomes" id="UP000054516"/>
    </source>
</evidence>
<protein>
    <submittedName>
        <fullName evidence="2">Putative glycoside hydrolase family 79 protein</fullName>
    </submittedName>
</protein>
<accession>A0A1S8A6T6</accession>
<gene>
    <name evidence="2" type="ORF">SAMD00023353_1000740</name>
</gene>
<dbReference type="AlphaFoldDB" id="A0A1S8A6T6"/>
<dbReference type="InterPro" id="IPR031728">
    <property type="entry name" value="GlcAase_C"/>
</dbReference>
<organism evidence="2">
    <name type="scientific">Rosellinia necatrix</name>
    <name type="common">White root-rot fungus</name>
    <dbReference type="NCBI Taxonomy" id="77044"/>
    <lineage>
        <taxon>Eukaryota</taxon>
        <taxon>Fungi</taxon>
        <taxon>Dikarya</taxon>
        <taxon>Ascomycota</taxon>
        <taxon>Pezizomycotina</taxon>
        <taxon>Sordariomycetes</taxon>
        <taxon>Xylariomycetidae</taxon>
        <taxon>Xylariales</taxon>
        <taxon>Xylariaceae</taxon>
        <taxon>Rosellinia</taxon>
    </lineage>
</organism>
<keyword evidence="2" id="KW-0378">Hydrolase</keyword>
<dbReference type="GO" id="GO:0016787">
    <property type="term" value="F:hydrolase activity"/>
    <property type="evidence" value="ECO:0007669"/>
    <property type="project" value="UniProtKB-KW"/>
</dbReference>
<evidence type="ECO:0000313" key="2">
    <source>
        <dbReference type="EMBL" id="GAW25625.1"/>
    </source>
</evidence>
<dbReference type="EMBL" id="DF977455">
    <property type="protein sequence ID" value="GAW25625.1"/>
    <property type="molecule type" value="Genomic_DNA"/>
</dbReference>
<proteinExistence type="predicted"/>
<dbReference type="Pfam" id="PF16862">
    <property type="entry name" value="Glyco_hydro_79C"/>
    <property type="match status" value="1"/>
</dbReference>